<evidence type="ECO:0000313" key="2">
    <source>
        <dbReference type="Proteomes" id="UP000005974"/>
    </source>
</evidence>
<evidence type="ECO:0000313" key="1">
    <source>
        <dbReference type="EMBL" id="EIY34389.1"/>
    </source>
</evidence>
<gene>
    <name evidence="1" type="ORF">HMPREF1064_02262</name>
</gene>
<reference evidence="1 2" key="1">
    <citation type="submission" date="2012-02" db="EMBL/GenBank/DDBJ databases">
        <title>The Genome Sequence of Bacteroides dorei CL02T12C06.</title>
        <authorList>
            <consortium name="The Broad Institute Genome Sequencing Platform"/>
            <person name="Earl A."/>
            <person name="Ward D."/>
            <person name="Feldgarden M."/>
            <person name="Gevers D."/>
            <person name="Zitomersky N.L."/>
            <person name="Coyne M.J."/>
            <person name="Comstock L.E."/>
            <person name="Young S.K."/>
            <person name="Zeng Q."/>
            <person name="Gargeya S."/>
            <person name="Fitzgerald M."/>
            <person name="Haas B."/>
            <person name="Abouelleil A."/>
            <person name="Alvarado L."/>
            <person name="Arachchi H.M."/>
            <person name="Berlin A."/>
            <person name="Chapman S.B."/>
            <person name="Gearin G."/>
            <person name="Goldberg J."/>
            <person name="Griggs A."/>
            <person name="Gujja S."/>
            <person name="Hansen M."/>
            <person name="Heiman D."/>
            <person name="Howarth C."/>
            <person name="Larimer J."/>
            <person name="Lui A."/>
            <person name="MacDonald P.J.P."/>
            <person name="McCowen C."/>
            <person name="Montmayeur A."/>
            <person name="Murphy C."/>
            <person name="Neiman D."/>
            <person name="Pearson M."/>
            <person name="Priest M."/>
            <person name="Roberts A."/>
            <person name="Saif S."/>
            <person name="Shea T."/>
            <person name="Sisk P."/>
            <person name="Stolte C."/>
            <person name="Sykes S."/>
            <person name="Wortman J."/>
            <person name="Nusbaum C."/>
            <person name="Birren B."/>
        </authorList>
    </citation>
    <scope>NUCLEOTIDE SEQUENCE [LARGE SCALE GENOMIC DNA]</scope>
    <source>
        <strain evidence="1 2">CL02T12C06</strain>
    </source>
</reference>
<name>I9FLH8_9BACT</name>
<dbReference type="Proteomes" id="UP000005974">
    <property type="component" value="Unassembled WGS sequence"/>
</dbReference>
<proteinExistence type="predicted"/>
<accession>I9FLH8</accession>
<keyword evidence="2" id="KW-1185">Reference proteome</keyword>
<comment type="caution">
    <text evidence="1">The sequence shown here is derived from an EMBL/GenBank/DDBJ whole genome shotgun (WGS) entry which is preliminary data.</text>
</comment>
<dbReference type="AlphaFoldDB" id="I9FLH8"/>
<dbReference type="PATRIC" id="fig|997876.3.peg.2314"/>
<sequence length="66" mass="7680">MTLPLQESNRSYGTGIGTTDIRQAEFDSGEWQTVSGEFRMYSHSILLIYRKIMHTIRNNNVLMQKN</sequence>
<organism evidence="1 2">
    <name type="scientific">Phocaeicola dorei CL02T12C06</name>
    <dbReference type="NCBI Taxonomy" id="997876"/>
    <lineage>
        <taxon>Bacteria</taxon>
        <taxon>Pseudomonadati</taxon>
        <taxon>Bacteroidota</taxon>
        <taxon>Bacteroidia</taxon>
        <taxon>Bacteroidales</taxon>
        <taxon>Bacteroidaceae</taxon>
        <taxon>Phocaeicola</taxon>
    </lineage>
</organism>
<protein>
    <submittedName>
        <fullName evidence="1">Uncharacterized protein</fullName>
    </submittedName>
</protein>
<dbReference type="EMBL" id="AGXJ01000036">
    <property type="protein sequence ID" value="EIY34389.1"/>
    <property type="molecule type" value="Genomic_DNA"/>
</dbReference>
<dbReference type="HOGENOM" id="CLU_2840549_0_0_10"/>